<feature type="chain" id="PRO_5037464239" evidence="3">
    <location>
        <begin position="23"/>
        <end position="462"/>
    </location>
</feature>
<gene>
    <name evidence="5" type="ORF">K8I29_18230</name>
</gene>
<reference evidence="5" key="1">
    <citation type="journal article" date="2021" name="bioRxiv">
        <title>Unraveling nitrogen, sulfur and carbon metabolic pathways and microbial community transcriptional responses to substrate deprivation and toxicity stresses in a bioreactor mimicking anoxic brackish coastal sediment conditions.</title>
        <authorList>
            <person name="Martins P.D."/>
            <person name="Echeveste M.J."/>
            <person name="Arshad A."/>
            <person name="Kurth J."/>
            <person name="Ouboter H."/>
            <person name="Jetten M.S.M."/>
            <person name="Welte C.U."/>
        </authorList>
    </citation>
    <scope>NUCLEOTIDE SEQUENCE</scope>
    <source>
        <strain evidence="5">MAG_39</strain>
    </source>
</reference>
<dbReference type="GO" id="GO:0016491">
    <property type="term" value="F:oxidoreductase activity"/>
    <property type="evidence" value="ECO:0007669"/>
    <property type="project" value="TreeGrafter"/>
</dbReference>
<feature type="signal peptide" evidence="3">
    <location>
        <begin position="1"/>
        <end position="22"/>
    </location>
</feature>
<proteinExistence type="predicted"/>
<accession>A0A953SDF4</accession>
<evidence type="ECO:0000313" key="5">
    <source>
        <dbReference type="EMBL" id="MBZ0158140.1"/>
    </source>
</evidence>
<feature type="transmembrane region" description="Helical" evidence="2">
    <location>
        <begin position="434"/>
        <end position="456"/>
    </location>
</feature>
<reference evidence="5" key="2">
    <citation type="submission" date="2021-08" db="EMBL/GenBank/DDBJ databases">
        <authorList>
            <person name="Dalcin Martins P."/>
        </authorList>
    </citation>
    <scope>NUCLEOTIDE SEQUENCE</scope>
    <source>
        <strain evidence="5">MAG_39</strain>
    </source>
</reference>
<dbReference type="SUPFAM" id="SSF48695">
    <property type="entry name" value="Multiheme cytochromes"/>
    <property type="match status" value="1"/>
</dbReference>
<keyword evidence="2" id="KW-1133">Transmembrane helix</keyword>
<dbReference type="EMBL" id="JAIOIV010000136">
    <property type="protein sequence ID" value="MBZ0158140.1"/>
    <property type="molecule type" value="Genomic_DNA"/>
</dbReference>
<evidence type="ECO:0000256" key="1">
    <source>
        <dbReference type="ARBA" id="ARBA00022729"/>
    </source>
</evidence>
<dbReference type="PANTHER" id="PTHR35038:SF6">
    <property type="entry name" value="SURFACE LOCALIZED DECAHEME CYTOCHROME C LIPOPROTEIN"/>
    <property type="match status" value="1"/>
</dbReference>
<evidence type="ECO:0000259" key="4">
    <source>
        <dbReference type="Pfam" id="PF09699"/>
    </source>
</evidence>
<comment type="caution">
    <text evidence="5">The sequence shown here is derived from an EMBL/GenBank/DDBJ whole genome shotgun (WGS) entry which is preliminary data.</text>
</comment>
<dbReference type="Gene3D" id="1.10.1130.10">
    <property type="entry name" value="Flavocytochrome C3, Chain A"/>
    <property type="match status" value="2"/>
</dbReference>
<keyword evidence="2" id="KW-0472">Membrane</keyword>
<evidence type="ECO:0000256" key="2">
    <source>
        <dbReference type="SAM" id="Phobius"/>
    </source>
</evidence>
<keyword evidence="1 3" id="KW-0732">Signal</keyword>
<organism evidence="5 6">
    <name type="scientific">Candidatus Nitrobium versatile</name>
    <dbReference type="NCBI Taxonomy" id="2884831"/>
    <lineage>
        <taxon>Bacteria</taxon>
        <taxon>Pseudomonadati</taxon>
        <taxon>Nitrospirota</taxon>
        <taxon>Nitrospiria</taxon>
        <taxon>Nitrospirales</taxon>
        <taxon>Nitrospiraceae</taxon>
        <taxon>Candidatus Nitrobium</taxon>
    </lineage>
</organism>
<dbReference type="InterPro" id="IPR036280">
    <property type="entry name" value="Multihaem_cyt_sf"/>
</dbReference>
<keyword evidence="2" id="KW-0812">Transmembrane</keyword>
<protein>
    <submittedName>
        <fullName evidence="5">Cytochrome c3 family protein</fullName>
    </submittedName>
</protein>
<dbReference type="PANTHER" id="PTHR35038">
    <property type="entry name" value="DISSIMILATORY SULFITE REDUCTASE SIRA"/>
    <property type="match status" value="1"/>
</dbReference>
<evidence type="ECO:0000313" key="6">
    <source>
        <dbReference type="Proteomes" id="UP000705867"/>
    </source>
</evidence>
<dbReference type="InterPro" id="IPR051829">
    <property type="entry name" value="Multiheme_Cytochr_ET"/>
</dbReference>
<evidence type="ECO:0000256" key="3">
    <source>
        <dbReference type="SAM" id="SignalP"/>
    </source>
</evidence>
<dbReference type="AlphaFoldDB" id="A0A953SDF4"/>
<dbReference type="InterPro" id="IPR010177">
    <property type="entry name" value="Paired_CXXCH_1"/>
</dbReference>
<dbReference type="Proteomes" id="UP000705867">
    <property type="component" value="Unassembled WGS sequence"/>
</dbReference>
<feature type="domain" description="Doubled CXXCH motif" evidence="4">
    <location>
        <begin position="300"/>
        <end position="333"/>
    </location>
</feature>
<name>A0A953SDF4_9BACT</name>
<sequence length="462" mass="52039">MYRHFFIAALCLLCLIPLSAWASADALPEEDQLCLMCHTQEQSLTFKDGEKLSVTVNLLELKQSVHRIIGCSACHDITPEKHPHRSFASKRDYRIASAAICTRCHTSYKTGIHAKLMAKAPRDTVCTDCHGSHSVRRAREMAQGNHYCLTCHGIESQMEFKNGERTSIKMNEALLNQSIHKDLSCTDCHFGFSSEEHPVRVFASKRDYSISLSESCRRCHFDKYTKTMESIHFNTLIKGNLKAPVCTDCHGSHSVASGRKERVSNARKCSQCHEEIYRTYERSVHGGALISEQNGDVPICSDCHKAHDIHDPRTVNFHNEVPNLCGKCHANKKVMSKYGLSTAVVDTYLQDFHGITLKLYQKGGNSKPIAVCTDCHGIHDITKTDAPGTNLIKANLLNRCRKCHPDATANFPDSWISHYQPSLKKAPLVYLVNVAYQLFIPFMVIGLILQILLHIWRYAINK</sequence>
<dbReference type="Pfam" id="PF09699">
    <property type="entry name" value="Paired_CXXCH_1"/>
    <property type="match status" value="1"/>
</dbReference>